<dbReference type="GO" id="GO:0003677">
    <property type="term" value="F:DNA binding"/>
    <property type="evidence" value="ECO:0007669"/>
    <property type="project" value="UniProtKB-KW"/>
</dbReference>
<dbReference type="SUPFAM" id="SSF46785">
    <property type="entry name" value="Winged helix' DNA-binding domain"/>
    <property type="match status" value="1"/>
</dbReference>
<proteinExistence type="inferred from homology"/>
<gene>
    <name evidence="6" type="ORF">Lspi_0404</name>
</gene>
<dbReference type="InterPro" id="IPR000847">
    <property type="entry name" value="LysR_HTH_N"/>
</dbReference>
<protein>
    <submittedName>
        <fullName evidence="6">LysR family transporter transcriptional regulator</fullName>
    </submittedName>
</protein>
<dbReference type="InterPro" id="IPR036388">
    <property type="entry name" value="WH-like_DNA-bd_sf"/>
</dbReference>
<evidence type="ECO:0000256" key="4">
    <source>
        <dbReference type="ARBA" id="ARBA00023163"/>
    </source>
</evidence>
<dbReference type="PANTHER" id="PTHR30118:SF15">
    <property type="entry name" value="TRANSCRIPTIONAL REGULATORY PROTEIN"/>
    <property type="match status" value="1"/>
</dbReference>
<dbReference type="PANTHER" id="PTHR30118">
    <property type="entry name" value="HTH-TYPE TRANSCRIPTIONAL REGULATOR LEUO-RELATED"/>
    <property type="match status" value="1"/>
</dbReference>
<dbReference type="CDD" id="cd08417">
    <property type="entry name" value="PBP2_Nitroaromatics_like"/>
    <property type="match status" value="1"/>
</dbReference>
<dbReference type="RefSeq" id="WP_058482347.1">
    <property type="nucleotide sequence ID" value="NZ_CAAAII010000003.1"/>
</dbReference>
<comment type="similarity">
    <text evidence="1">Belongs to the LysR transcriptional regulatory family.</text>
</comment>
<name>A0A0W0Z9B6_LEGSP</name>
<evidence type="ECO:0000313" key="7">
    <source>
        <dbReference type="Proteomes" id="UP000054877"/>
    </source>
</evidence>
<sequence>MDIRKINLNLLLHLDTLLTERSVSRAAEKSFISQTAMSHILKQLRELFDDPLFIRKPHGLQPTQKALDLEPKIKAFLSSSKAIFQEKVFDPQSEKHLFKAVLAGHGEYMILPRLCAYLVKNAPNIFLQTLSLSEYLSLDHLLANELDFAIAPGFIETGPAINKELLMQEEAACIMRKAHPLANQELTQEIYLEAEQVDIRTSYLGSENILYRSLHQYRQRNIKITVPNIINAMEVVHNTDLIATVPGKLVVFLQDRYDFVIKPIPFPRTEFRIYFYHHIRLNNYQPLQWMIDVIKLLMQNEDTP</sequence>
<reference evidence="6 7" key="1">
    <citation type="submission" date="2015-11" db="EMBL/GenBank/DDBJ databases">
        <title>Genomic analysis of 38 Legionella species identifies large and diverse effector repertoires.</title>
        <authorList>
            <person name="Burstein D."/>
            <person name="Amaro F."/>
            <person name="Zusman T."/>
            <person name="Lifshitz Z."/>
            <person name="Cohen O."/>
            <person name="Gilbert J.A."/>
            <person name="Pupko T."/>
            <person name="Shuman H.A."/>
            <person name="Segal G."/>
        </authorList>
    </citation>
    <scope>NUCLEOTIDE SEQUENCE [LARGE SCALE GENOMIC DNA]</scope>
    <source>
        <strain evidence="6 7">Mt.St.Helens-9</strain>
    </source>
</reference>
<evidence type="ECO:0000256" key="1">
    <source>
        <dbReference type="ARBA" id="ARBA00009437"/>
    </source>
</evidence>
<comment type="caution">
    <text evidence="6">The sequence shown here is derived from an EMBL/GenBank/DDBJ whole genome shotgun (WGS) entry which is preliminary data.</text>
</comment>
<dbReference type="InterPro" id="IPR050389">
    <property type="entry name" value="LysR-type_TF"/>
</dbReference>
<dbReference type="InterPro" id="IPR005119">
    <property type="entry name" value="LysR_subst-bd"/>
</dbReference>
<organism evidence="6 7">
    <name type="scientific">Legionella spiritensis</name>
    <dbReference type="NCBI Taxonomy" id="452"/>
    <lineage>
        <taxon>Bacteria</taxon>
        <taxon>Pseudomonadati</taxon>
        <taxon>Pseudomonadota</taxon>
        <taxon>Gammaproteobacteria</taxon>
        <taxon>Legionellales</taxon>
        <taxon>Legionellaceae</taxon>
        <taxon>Legionella</taxon>
    </lineage>
</organism>
<keyword evidence="4" id="KW-0804">Transcription</keyword>
<keyword evidence="2" id="KW-0805">Transcription regulation</keyword>
<evidence type="ECO:0000256" key="3">
    <source>
        <dbReference type="ARBA" id="ARBA00023125"/>
    </source>
</evidence>
<keyword evidence="3" id="KW-0238">DNA-binding</keyword>
<dbReference type="PROSITE" id="PS50931">
    <property type="entry name" value="HTH_LYSR"/>
    <property type="match status" value="1"/>
</dbReference>
<dbReference type="Gene3D" id="1.10.10.10">
    <property type="entry name" value="Winged helix-like DNA-binding domain superfamily/Winged helix DNA-binding domain"/>
    <property type="match status" value="1"/>
</dbReference>
<dbReference type="InterPro" id="IPR037402">
    <property type="entry name" value="YidZ_PBP2"/>
</dbReference>
<dbReference type="Gene3D" id="3.40.190.10">
    <property type="entry name" value="Periplasmic binding protein-like II"/>
    <property type="match status" value="2"/>
</dbReference>
<dbReference type="SUPFAM" id="SSF53850">
    <property type="entry name" value="Periplasmic binding protein-like II"/>
    <property type="match status" value="1"/>
</dbReference>
<dbReference type="OrthoDB" id="8557381at2"/>
<keyword evidence="7" id="KW-1185">Reference proteome</keyword>
<dbReference type="InterPro" id="IPR036390">
    <property type="entry name" value="WH_DNA-bd_sf"/>
</dbReference>
<dbReference type="Proteomes" id="UP000054877">
    <property type="component" value="Unassembled WGS sequence"/>
</dbReference>
<dbReference type="Pfam" id="PF00126">
    <property type="entry name" value="HTH_1"/>
    <property type="match status" value="1"/>
</dbReference>
<feature type="domain" description="HTH lysR-type" evidence="5">
    <location>
        <begin position="6"/>
        <end position="63"/>
    </location>
</feature>
<dbReference type="PATRIC" id="fig|452.5.peg.441"/>
<accession>A0A0W0Z9B6</accession>
<evidence type="ECO:0000256" key="2">
    <source>
        <dbReference type="ARBA" id="ARBA00023015"/>
    </source>
</evidence>
<evidence type="ECO:0000313" key="6">
    <source>
        <dbReference type="EMBL" id="KTD65692.1"/>
    </source>
</evidence>
<dbReference type="EMBL" id="LNYX01000005">
    <property type="protein sequence ID" value="KTD65692.1"/>
    <property type="molecule type" value="Genomic_DNA"/>
</dbReference>
<evidence type="ECO:0000259" key="5">
    <source>
        <dbReference type="PROSITE" id="PS50931"/>
    </source>
</evidence>
<dbReference type="AlphaFoldDB" id="A0A0W0Z9B6"/>
<dbReference type="Pfam" id="PF03466">
    <property type="entry name" value="LysR_substrate"/>
    <property type="match status" value="1"/>
</dbReference>
<dbReference type="GO" id="GO:0003700">
    <property type="term" value="F:DNA-binding transcription factor activity"/>
    <property type="evidence" value="ECO:0007669"/>
    <property type="project" value="InterPro"/>
</dbReference>